<evidence type="ECO:0000256" key="2">
    <source>
        <dbReference type="ARBA" id="ARBA00024200"/>
    </source>
</evidence>
<dbReference type="Gene3D" id="3.10.20.30">
    <property type="match status" value="1"/>
</dbReference>
<dbReference type="PANTHER" id="PTHR33359">
    <property type="entry name" value="MOLYBDOPTERIN SYNTHASE SULFUR CARRIER SUBUNIT"/>
    <property type="match status" value="1"/>
</dbReference>
<reference evidence="4 5" key="1">
    <citation type="journal article" date="2014" name="PLoS ONE">
        <title>Physiological and genomic features of a novel sulfur-oxidizing gammaproteobacterium belonging to a previously uncultivated symbiotic lineage isolated from a hydrothermal vent.</title>
        <authorList>
            <person name="Nunoura T."/>
            <person name="Takaki Y."/>
            <person name="Kazama H."/>
            <person name="Kakuta J."/>
            <person name="Shimamura S."/>
            <person name="Makita H."/>
            <person name="Hirai M."/>
            <person name="Miyazaki M."/>
            <person name="Takai K."/>
        </authorList>
    </citation>
    <scope>NUCLEOTIDE SEQUENCE [LARGE SCALE GENOMIC DNA]</scope>
    <source>
        <strain evidence="4 5">Hiromi1</strain>
    </source>
</reference>
<dbReference type="Proteomes" id="UP000031631">
    <property type="component" value="Chromosome"/>
</dbReference>
<dbReference type="NCBIfam" id="TIGR01682">
    <property type="entry name" value="moaD"/>
    <property type="match status" value="1"/>
</dbReference>
<name>A0A7U6JHC8_9GAMM</name>
<dbReference type="InterPro" id="IPR003749">
    <property type="entry name" value="ThiS/MoaD-like"/>
</dbReference>
<accession>A0A7U6JHC8</accession>
<evidence type="ECO:0000256" key="3">
    <source>
        <dbReference type="ARBA" id="ARBA00024247"/>
    </source>
</evidence>
<proteinExistence type="inferred from homology"/>
<dbReference type="SUPFAM" id="SSF54285">
    <property type="entry name" value="MoaD/ThiS"/>
    <property type="match status" value="1"/>
</dbReference>
<evidence type="ECO:0000256" key="1">
    <source>
        <dbReference type="ARBA" id="ARBA00022741"/>
    </source>
</evidence>
<dbReference type="UniPathway" id="UPA00344"/>
<gene>
    <name evidence="4" type="ORF">TBH_C0127</name>
</gene>
<dbReference type="GO" id="GO:1990133">
    <property type="term" value="C:molybdopterin adenylyltransferase complex"/>
    <property type="evidence" value="ECO:0007669"/>
    <property type="project" value="TreeGrafter"/>
</dbReference>
<sequence length="83" mass="9056">MIRLLYFASLKERLGSEGESLPADGIQTLGDLKNQLTRRGGVWKEVFSGDERVLGAVNQEMAQDDSRVKDGDEVGFFPPVTGG</sequence>
<dbReference type="KEGG" id="tbn:TBH_C0127"/>
<dbReference type="OrthoDB" id="9801945at2"/>
<comment type="similarity">
    <text evidence="2">Belongs to the MoaD family.</text>
</comment>
<keyword evidence="1" id="KW-0547">Nucleotide-binding</keyword>
<dbReference type="GO" id="GO:0006777">
    <property type="term" value="P:Mo-molybdopterin cofactor biosynthetic process"/>
    <property type="evidence" value="ECO:0007669"/>
    <property type="project" value="InterPro"/>
</dbReference>
<dbReference type="GO" id="GO:0000166">
    <property type="term" value="F:nucleotide binding"/>
    <property type="evidence" value="ECO:0007669"/>
    <property type="project" value="UniProtKB-KW"/>
</dbReference>
<keyword evidence="5" id="KW-1185">Reference proteome</keyword>
<dbReference type="Pfam" id="PF02597">
    <property type="entry name" value="ThiS"/>
    <property type="match status" value="1"/>
</dbReference>
<dbReference type="InterPro" id="IPR016155">
    <property type="entry name" value="Mopterin_synth/thiamin_S_b"/>
</dbReference>
<evidence type="ECO:0000313" key="5">
    <source>
        <dbReference type="Proteomes" id="UP000031631"/>
    </source>
</evidence>
<organism evidence="4 5">
    <name type="scientific">Thiolapillus brandeum</name>
    <dbReference type="NCBI Taxonomy" id="1076588"/>
    <lineage>
        <taxon>Bacteria</taxon>
        <taxon>Pseudomonadati</taxon>
        <taxon>Pseudomonadota</taxon>
        <taxon>Gammaproteobacteria</taxon>
        <taxon>Chromatiales</taxon>
        <taxon>Sedimenticolaceae</taxon>
        <taxon>Thiolapillus</taxon>
    </lineage>
</organism>
<dbReference type="PANTHER" id="PTHR33359:SF1">
    <property type="entry name" value="MOLYBDOPTERIN SYNTHASE SULFUR CARRIER SUBUNIT"/>
    <property type="match status" value="1"/>
</dbReference>
<evidence type="ECO:0000313" key="4">
    <source>
        <dbReference type="EMBL" id="BAO43075.1"/>
    </source>
</evidence>
<dbReference type="InterPro" id="IPR012675">
    <property type="entry name" value="Beta-grasp_dom_sf"/>
</dbReference>
<dbReference type="RefSeq" id="WP_041064314.1">
    <property type="nucleotide sequence ID" value="NZ_AP012273.1"/>
</dbReference>
<dbReference type="EMBL" id="AP012273">
    <property type="protein sequence ID" value="BAO43075.1"/>
    <property type="molecule type" value="Genomic_DNA"/>
</dbReference>
<protein>
    <recommendedName>
        <fullName evidence="3">Molybdopterin synthase sulfur carrier subunit</fullName>
    </recommendedName>
</protein>
<dbReference type="InterPro" id="IPR044672">
    <property type="entry name" value="MOCS2A"/>
</dbReference>
<dbReference type="CDD" id="cd00754">
    <property type="entry name" value="Ubl_MoaD"/>
    <property type="match status" value="1"/>
</dbReference>
<dbReference type="AlphaFoldDB" id="A0A7U6JHC8"/>